<name>A0ABX0JNW6_9PROT</name>
<evidence type="ECO:0000313" key="3">
    <source>
        <dbReference type="Proteomes" id="UP000635278"/>
    </source>
</evidence>
<proteinExistence type="predicted"/>
<dbReference type="InterPro" id="IPR014710">
    <property type="entry name" value="RmlC-like_jellyroll"/>
</dbReference>
<dbReference type="InterPro" id="IPR006311">
    <property type="entry name" value="TAT_signal"/>
</dbReference>
<gene>
    <name evidence="2" type="ORF">GOB93_10695</name>
</gene>
<sequence length="208" mass="22606">MPSRCPANTPQTERRTFLALLATLGLSLTGRKTMASIAHAHITPNAFRLQPHDWVPNNPHLPVLHYKGVIGPDVLDPAAAFEERLTQNGWTPRWRWGVYAFHHFHSTAHEVLGIAKGQAILTIGGPGGKEVKAEAGDLIVLPAGTGHKNEGSTEDFLVVGAYPPDQDFDLQREALSADALALMDRLPFPESDPVSGPDGPLTALWRYS</sequence>
<dbReference type="PROSITE" id="PS51318">
    <property type="entry name" value="TAT"/>
    <property type="match status" value="1"/>
</dbReference>
<dbReference type="EMBL" id="WOTB01000012">
    <property type="protein sequence ID" value="NHN85106.1"/>
    <property type="molecule type" value="Genomic_DNA"/>
</dbReference>
<dbReference type="Gene3D" id="2.60.120.10">
    <property type="entry name" value="Jelly Rolls"/>
    <property type="match status" value="1"/>
</dbReference>
<evidence type="ECO:0000313" key="2">
    <source>
        <dbReference type="EMBL" id="NHN85106.1"/>
    </source>
</evidence>
<comment type="caution">
    <text evidence="2">The sequence shown here is derived from an EMBL/GenBank/DDBJ whole genome shotgun (WGS) entry which is preliminary data.</text>
</comment>
<dbReference type="Proteomes" id="UP000635278">
    <property type="component" value="Unassembled WGS sequence"/>
</dbReference>
<dbReference type="InterPro" id="IPR011051">
    <property type="entry name" value="RmlC_Cupin_sf"/>
</dbReference>
<protein>
    <submittedName>
        <fullName evidence="2">Cupin domain-containing protein</fullName>
    </submittedName>
</protein>
<accession>A0ABX0JNW6</accession>
<keyword evidence="3" id="KW-1185">Reference proteome</keyword>
<dbReference type="Pfam" id="PF07883">
    <property type="entry name" value="Cupin_2"/>
    <property type="match status" value="1"/>
</dbReference>
<dbReference type="InterPro" id="IPR013096">
    <property type="entry name" value="Cupin_2"/>
</dbReference>
<reference evidence="2 3" key="1">
    <citation type="journal article" date="2020" name="Int. J. Syst. Evol. Microbiol.">
        <title>Novel acetic acid bacteria from cider fermentations: Acetobacter conturbans sp. nov. and Acetobacter fallax sp. nov.</title>
        <authorList>
            <person name="Sombolestani A.S."/>
            <person name="Cleenwerck I."/>
            <person name="Cnockaert M."/>
            <person name="Borremans W."/>
            <person name="Wieme A.D."/>
            <person name="De Vuyst L."/>
            <person name="Vandamme P."/>
        </authorList>
    </citation>
    <scope>NUCLEOTIDE SEQUENCE [LARGE SCALE GENOMIC DNA]</scope>
    <source>
        <strain evidence="2 3">LMG 30640</strain>
    </source>
</reference>
<feature type="domain" description="Cupin type-2" evidence="1">
    <location>
        <begin position="102"/>
        <end position="149"/>
    </location>
</feature>
<dbReference type="CDD" id="cd02219">
    <property type="entry name" value="cupin_YjlB-like"/>
    <property type="match status" value="1"/>
</dbReference>
<dbReference type="InterPro" id="IPR047121">
    <property type="entry name" value="YjiB-like"/>
</dbReference>
<evidence type="ECO:0000259" key="1">
    <source>
        <dbReference type="Pfam" id="PF07883"/>
    </source>
</evidence>
<organism evidence="2 3">
    <name type="scientific">Acetobacter musti</name>
    <dbReference type="NCBI Taxonomy" id="864732"/>
    <lineage>
        <taxon>Bacteria</taxon>
        <taxon>Pseudomonadati</taxon>
        <taxon>Pseudomonadota</taxon>
        <taxon>Alphaproteobacteria</taxon>
        <taxon>Acetobacterales</taxon>
        <taxon>Acetobacteraceae</taxon>
        <taxon>Acetobacter</taxon>
    </lineage>
</organism>
<dbReference type="PANTHER" id="PTHR36448">
    <property type="entry name" value="BLR7373 PROTEIN"/>
    <property type="match status" value="1"/>
</dbReference>
<dbReference type="SUPFAM" id="SSF51182">
    <property type="entry name" value="RmlC-like cupins"/>
    <property type="match status" value="1"/>
</dbReference>
<dbReference type="PANTHER" id="PTHR36448:SF2">
    <property type="entry name" value="CUPIN TYPE-1 DOMAIN-CONTAINING PROTEIN"/>
    <property type="match status" value="1"/>
</dbReference>